<gene>
    <name evidence="1" type="ORF">BpHYR1_021754</name>
</gene>
<name>A0A3M7T2I6_BRAPC</name>
<protein>
    <submittedName>
        <fullName evidence="1">Uncharacterized protein</fullName>
    </submittedName>
</protein>
<dbReference type="AlphaFoldDB" id="A0A3M7T2I6"/>
<dbReference type="Proteomes" id="UP000276133">
    <property type="component" value="Unassembled WGS sequence"/>
</dbReference>
<accession>A0A3M7T2I6</accession>
<keyword evidence="2" id="KW-1185">Reference proteome</keyword>
<comment type="caution">
    <text evidence="1">The sequence shown here is derived from an EMBL/GenBank/DDBJ whole genome shotgun (WGS) entry which is preliminary data.</text>
</comment>
<reference evidence="1 2" key="1">
    <citation type="journal article" date="2018" name="Sci. Rep.">
        <title>Genomic signatures of local adaptation to the degree of environmental predictability in rotifers.</title>
        <authorList>
            <person name="Franch-Gras L."/>
            <person name="Hahn C."/>
            <person name="Garcia-Roger E.M."/>
            <person name="Carmona M.J."/>
            <person name="Serra M."/>
            <person name="Gomez A."/>
        </authorList>
    </citation>
    <scope>NUCLEOTIDE SEQUENCE [LARGE SCALE GENOMIC DNA]</scope>
    <source>
        <strain evidence="1">HYR1</strain>
    </source>
</reference>
<dbReference type="EMBL" id="REGN01000421">
    <property type="protein sequence ID" value="RNA42048.1"/>
    <property type="molecule type" value="Genomic_DNA"/>
</dbReference>
<organism evidence="1 2">
    <name type="scientific">Brachionus plicatilis</name>
    <name type="common">Marine rotifer</name>
    <name type="synonym">Brachionus muelleri</name>
    <dbReference type="NCBI Taxonomy" id="10195"/>
    <lineage>
        <taxon>Eukaryota</taxon>
        <taxon>Metazoa</taxon>
        <taxon>Spiralia</taxon>
        <taxon>Gnathifera</taxon>
        <taxon>Rotifera</taxon>
        <taxon>Eurotatoria</taxon>
        <taxon>Monogononta</taxon>
        <taxon>Pseudotrocha</taxon>
        <taxon>Ploima</taxon>
        <taxon>Brachionidae</taxon>
        <taxon>Brachionus</taxon>
    </lineage>
</organism>
<sequence>MQISFGINILDSVDDPLFINKLCTIYTGLLIQFVSRIQSLNLGILIYRLIPLSYHDKLSVSNTINLKLEKELSEFVYILYDS</sequence>
<evidence type="ECO:0000313" key="1">
    <source>
        <dbReference type="EMBL" id="RNA42048.1"/>
    </source>
</evidence>
<proteinExistence type="predicted"/>
<evidence type="ECO:0000313" key="2">
    <source>
        <dbReference type="Proteomes" id="UP000276133"/>
    </source>
</evidence>